<dbReference type="InterPro" id="IPR024623">
    <property type="entry name" value="YtxH"/>
</dbReference>
<dbReference type="EMBL" id="RCVZ01000001">
    <property type="protein sequence ID" value="RLQ97907.1"/>
    <property type="molecule type" value="Genomic_DNA"/>
</dbReference>
<name>A0A3L7K4A4_9BACI</name>
<dbReference type="Pfam" id="PF12732">
    <property type="entry name" value="YtxH"/>
    <property type="match status" value="1"/>
</dbReference>
<dbReference type="OrthoDB" id="9810874at2"/>
<organism evidence="3 4">
    <name type="scientific">Falsibacillus albus</name>
    <dbReference type="NCBI Taxonomy" id="2478915"/>
    <lineage>
        <taxon>Bacteria</taxon>
        <taxon>Bacillati</taxon>
        <taxon>Bacillota</taxon>
        <taxon>Bacilli</taxon>
        <taxon>Bacillales</taxon>
        <taxon>Bacillaceae</taxon>
        <taxon>Falsibacillus</taxon>
    </lineage>
</organism>
<keyword evidence="4" id="KW-1185">Reference proteome</keyword>
<feature type="transmembrane region" description="Helical" evidence="2">
    <location>
        <begin position="22"/>
        <end position="41"/>
    </location>
</feature>
<dbReference type="PANTHER" id="PTHR35792">
    <property type="entry name" value="GENERAL STRESS PROTEIN"/>
    <property type="match status" value="1"/>
</dbReference>
<feature type="compositionally biased region" description="Basic and acidic residues" evidence="1">
    <location>
        <begin position="128"/>
        <end position="148"/>
    </location>
</feature>
<keyword evidence="2" id="KW-0812">Transmembrane</keyword>
<reference evidence="3 4" key="1">
    <citation type="submission" date="2018-10" db="EMBL/GenBank/DDBJ databases">
        <title>Falsibacillus sp. genome draft.</title>
        <authorList>
            <person name="Shi S."/>
        </authorList>
    </citation>
    <scope>NUCLEOTIDE SEQUENCE [LARGE SCALE GENOMIC DNA]</scope>
    <source>
        <strain evidence="3 4">GY 10110</strain>
    </source>
</reference>
<dbReference type="AlphaFoldDB" id="A0A3L7K4A4"/>
<dbReference type="Proteomes" id="UP000276770">
    <property type="component" value="Unassembled WGS sequence"/>
</dbReference>
<gene>
    <name evidence="3" type="ORF">D9X91_00500</name>
</gene>
<evidence type="ECO:0000313" key="3">
    <source>
        <dbReference type="EMBL" id="RLQ97907.1"/>
    </source>
</evidence>
<dbReference type="InterPro" id="IPR052928">
    <property type="entry name" value="Desiccation-related_membrane"/>
</dbReference>
<sequence length="148" mass="16095">MAQLNETNTTESNEQNINTKDFVIGALIGGIIGATTALFLAPKSGKELRSDLNTQATTLKEKSGQWKDSAVEKGNEWAAVAKEKTSAISQAVQSNELVNKVKNFRSAEQPAGELENHPEESSASVDELNQKLEDTKKAFDETEKNVTQ</sequence>
<evidence type="ECO:0000256" key="1">
    <source>
        <dbReference type="SAM" id="MobiDB-lite"/>
    </source>
</evidence>
<keyword evidence="2" id="KW-0472">Membrane</keyword>
<evidence type="ECO:0000313" key="4">
    <source>
        <dbReference type="Proteomes" id="UP000276770"/>
    </source>
</evidence>
<dbReference type="PANTHER" id="PTHR35792:SF1">
    <property type="entry name" value="SLL0268 PROTEIN"/>
    <property type="match status" value="1"/>
</dbReference>
<keyword evidence="2" id="KW-1133">Transmembrane helix</keyword>
<evidence type="ECO:0000256" key="2">
    <source>
        <dbReference type="SAM" id="Phobius"/>
    </source>
</evidence>
<accession>A0A3L7K4A4</accession>
<dbReference type="RefSeq" id="WP_121678599.1">
    <property type="nucleotide sequence ID" value="NZ_RCVZ01000001.1"/>
</dbReference>
<protein>
    <submittedName>
        <fullName evidence="3">YtxH domain-containing protein</fullName>
    </submittedName>
</protein>
<comment type="caution">
    <text evidence="3">The sequence shown here is derived from an EMBL/GenBank/DDBJ whole genome shotgun (WGS) entry which is preliminary data.</text>
</comment>
<proteinExistence type="predicted"/>
<feature type="region of interest" description="Disordered" evidence="1">
    <location>
        <begin position="108"/>
        <end position="148"/>
    </location>
</feature>